<dbReference type="EMBL" id="KN716158">
    <property type="protein sequence ID" value="KJH52882.1"/>
    <property type="molecule type" value="Genomic_DNA"/>
</dbReference>
<accession>A0A0D8Y9K9</accession>
<feature type="compositionally biased region" description="Low complexity" evidence="1">
    <location>
        <begin position="11"/>
        <end position="42"/>
    </location>
</feature>
<keyword evidence="3" id="KW-1185">Reference proteome</keyword>
<proteinExistence type="predicted"/>
<sequence length="303" mass="34383">MVRAQCYRPLSPRSSECSSNSSASPNSVEFTPPSSTLSSTGSEISAEQSPLSCLDVSYHNAAKAYNREIFSRCVQIVEAAHKQGHIELQMIVLAHYSYIAMVNEADRTEDALKLATYWTKFLEAVQRGRPNTELLEILDMQAVALRNLMELDDIGRRSIAEKLLTTLLKSYKISCIVNRHFHSRTLRQLERIAEWLEEEKIGGDAEIKQLLQDGIDEANIDRRRYEAETEMTIRERFDPNYTLCCEIIRILSSPHNASNVTTSEYVNVEERLTPSLKKKDYSISSDSGCDDTNSSYDDVVIRL</sequence>
<dbReference type="AlphaFoldDB" id="A0A0D8Y9K9"/>
<protein>
    <submittedName>
        <fullName evidence="2">Uncharacterized protein</fullName>
    </submittedName>
</protein>
<dbReference type="OrthoDB" id="5781186at2759"/>
<evidence type="ECO:0000313" key="3">
    <source>
        <dbReference type="Proteomes" id="UP000053766"/>
    </source>
</evidence>
<feature type="region of interest" description="Disordered" evidence="1">
    <location>
        <begin position="1"/>
        <end position="42"/>
    </location>
</feature>
<organism evidence="2 3">
    <name type="scientific">Dictyocaulus viviparus</name>
    <name type="common">Bovine lungworm</name>
    <dbReference type="NCBI Taxonomy" id="29172"/>
    <lineage>
        <taxon>Eukaryota</taxon>
        <taxon>Metazoa</taxon>
        <taxon>Ecdysozoa</taxon>
        <taxon>Nematoda</taxon>
        <taxon>Chromadorea</taxon>
        <taxon>Rhabditida</taxon>
        <taxon>Rhabditina</taxon>
        <taxon>Rhabditomorpha</taxon>
        <taxon>Strongyloidea</taxon>
        <taxon>Metastrongylidae</taxon>
        <taxon>Dictyocaulus</taxon>
    </lineage>
</organism>
<name>A0A0D8Y9K9_DICVI</name>
<evidence type="ECO:0000256" key="1">
    <source>
        <dbReference type="SAM" id="MobiDB-lite"/>
    </source>
</evidence>
<gene>
    <name evidence="2" type="ORF">DICVIV_00928</name>
</gene>
<reference evidence="2" key="1">
    <citation type="submission" date="2013-11" db="EMBL/GenBank/DDBJ databases">
        <title>Draft genome of the bovine lungworm Dictyocaulus viviparus.</title>
        <authorList>
            <person name="Mitreva M."/>
        </authorList>
    </citation>
    <scope>NUCLEOTIDE SEQUENCE [LARGE SCALE GENOMIC DNA]</scope>
    <source>
        <strain evidence="2">HannoverDv2000</strain>
    </source>
</reference>
<evidence type="ECO:0000313" key="2">
    <source>
        <dbReference type="EMBL" id="KJH52882.1"/>
    </source>
</evidence>
<dbReference type="Proteomes" id="UP000053766">
    <property type="component" value="Unassembled WGS sequence"/>
</dbReference>